<dbReference type="NCBIfam" id="NF004406">
    <property type="entry name" value="PRK05758.3-2"/>
    <property type="match status" value="1"/>
</dbReference>
<evidence type="ECO:0000256" key="3">
    <source>
        <dbReference type="ARBA" id="ARBA00022781"/>
    </source>
</evidence>
<dbReference type="SUPFAM" id="SSF47928">
    <property type="entry name" value="N-terminal domain of the delta subunit of the F1F0-ATP synthase"/>
    <property type="match status" value="1"/>
</dbReference>
<accession>A0ABU7LSK1</accession>
<proteinExistence type="inferred from homology"/>
<name>A0ABU7LSK1_9PROT</name>
<organism evidence="9 10">
    <name type="scientific">Hyphobacterium lacteum</name>
    <dbReference type="NCBI Taxonomy" id="3116575"/>
    <lineage>
        <taxon>Bacteria</taxon>
        <taxon>Pseudomonadati</taxon>
        <taxon>Pseudomonadota</taxon>
        <taxon>Alphaproteobacteria</taxon>
        <taxon>Maricaulales</taxon>
        <taxon>Maricaulaceae</taxon>
        <taxon>Hyphobacterium</taxon>
    </lineage>
</organism>
<gene>
    <name evidence="8" type="primary">atpH</name>
    <name evidence="9" type="ORF">V0U79_11005</name>
</gene>
<comment type="function">
    <text evidence="8">This protein is part of the stalk that links CF(0) to CF(1). It either transmits conformational changes from CF(0) to CF(1) or is implicated in proton conduction.</text>
</comment>
<dbReference type="RefSeq" id="WP_330199564.1">
    <property type="nucleotide sequence ID" value="NZ_JAZDRP010000007.1"/>
</dbReference>
<sequence>MSGDTATITGAAGRYASALFELAQDAKLADKVEADMAALGAMIVESEDLSTAMKSPLVDGDAKMGVIAALADQAGFQTLTKNALMVAAENGRAGELASMASAYVKLAAEARGVASASVTAAVKLTAKEIDALKASLKRALGREVDVRTQEDPDILGGLIVQVGSRMYDSSLRTQLEGLRTAMKEA</sequence>
<evidence type="ECO:0000256" key="7">
    <source>
        <dbReference type="ARBA" id="ARBA00023310"/>
    </source>
</evidence>
<evidence type="ECO:0000313" key="10">
    <source>
        <dbReference type="Proteomes" id="UP001354971"/>
    </source>
</evidence>
<reference evidence="9 10" key="1">
    <citation type="submission" date="2024-01" db="EMBL/GenBank/DDBJ databases">
        <title>Hyphobacterium bacterium isolated from marine sediment.</title>
        <authorList>
            <person name="Zhao S."/>
        </authorList>
    </citation>
    <scope>NUCLEOTIDE SEQUENCE [LARGE SCALE GENOMIC DNA]</scope>
    <source>
        <strain evidence="10">HN65</strain>
    </source>
</reference>
<evidence type="ECO:0000256" key="2">
    <source>
        <dbReference type="ARBA" id="ARBA00022448"/>
    </source>
</evidence>
<evidence type="ECO:0000256" key="4">
    <source>
        <dbReference type="ARBA" id="ARBA00023065"/>
    </source>
</evidence>
<keyword evidence="5 8" id="KW-0472">Membrane</keyword>
<dbReference type="Proteomes" id="UP001354971">
    <property type="component" value="Unassembled WGS sequence"/>
</dbReference>
<keyword evidence="8" id="KW-1003">Cell membrane</keyword>
<evidence type="ECO:0000256" key="8">
    <source>
        <dbReference type="HAMAP-Rule" id="MF_01416"/>
    </source>
</evidence>
<keyword evidence="10" id="KW-1185">Reference proteome</keyword>
<evidence type="ECO:0000313" key="9">
    <source>
        <dbReference type="EMBL" id="MEE2526900.1"/>
    </source>
</evidence>
<comment type="similarity">
    <text evidence="8">Belongs to the ATPase delta chain family.</text>
</comment>
<keyword evidence="6 8" id="KW-0139">CF(1)</keyword>
<dbReference type="PRINTS" id="PR00125">
    <property type="entry name" value="ATPASEDELTA"/>
</dbReference>
<dbReference type="Pfam" id="PF00213">
    <property type="entry name" value="OSCP"/>
    <property type="match status" value="1"/>
</dbReference>
<dbReference type="NCBIfam" id="TIGR01145">
    <property type="entry name" value="ATP_synt_delta"/>
    <property type="match status" value="1"/>
</dbReference>
<comment type="caution">
    <text evidence="9">The sequence shown here is derived from an EMBL/GenBank/DDBJ whole genome shotgun (WGS) entry which is preliminary data.</text>
</comment>
<dbReference type="InterPro" id="IPR000711">
    <property type="entry name" value="ATPase_OSCP/dsu"/>
</dbReference>
<evidence type="ECO:0000256" key="6">
    <source>
        <dbReference type="ARBA" id="ARBA00023196"/>
    </source>
</evidence>
<keyword evidence="7 8" id="KW-0066">ATP synthesis</keyword>
<evidence type="ECO:0000256" key="5">
    <source>
        <dbReference type="ARBA" id="ARBA00023136"/>
    </source>
</evidence>
<comment type="subcellular location">
    <subcellularLocation>
        <location evidence="8">Cell membrane</location>
        <topology evidence="8">Peripheral membrane protein</topology>
    </subcellularLocation>
    <subcellularLocation>
        <location evidence="1">Membrane</location>
    </subcellularLocation>
</comment>
<comment type="function">
    <text evidence="8">F(1)F(0) ATP synthase produces ATP from ADP in the presence of a proton or sodium gradient. F-type ATPases consist of two structural domains, F(1) containing the extramembraneous catalytic core and F(0) containing the membrane proton channel, linked together by a central stalk and a peripheral stalk. During catalysis, ATP synthesis in the catalytic domain of F(1) is coupled via a rotary mechanism of the central stalk subunits to proton translocation.</text>
</comment>
<evidence type="ECO:0000256" key="1">
    <source>
        <dbReference type="ARBA" id="ARBA00004370"/>
    </source>
</evidence>
<dbReference type="Gene3D" id="1.10.520.20">
    <property type="entry name" value="N-terminal domain of the delta subunit of the F1F0-ATP synthase"/>
    <property type="match status" value="1"/>
</dbReference>
<dbReference type="EMBL" id="JAZDRP010000007">
    <property type="protein sequence ID" value="MEE2526900.1"/>
    <property type="molecule type" value="Genomic_DNA"/>
</dbReference>
<keyword evidence="4 8" id="KW-0406">Ion transport</keyword>
<protein>
    <recommendedName>
        <fullName evidence="8">ATP synthase subunit delta</fullName>
    </recommendedName>
    <alternativeName>
        <fullName evidence="8">ATP synthase F(1) sector subunit delta</fullName>
    </alternativeName>
    <alternativeName>
        <fullName evidence="8">F-type ATPase subunit delta</fullName>
        <shortName evidence="8">F-ATPase subunit delta</shortName>
    </alternativeName>
</protein>
<keyword evidence="2 8" id="KW-0813">Transport</keyword>
<dbReference type="InterPro" id="IPR026015">
    <property type="entry name" value="ATP_synth_OSCP/delta_N_sf"/>
</dbReference>
<dbReference type="PANTHER" id="PTHR11910">
    <property type="entry name" value="ATP SYNTHASE DELTA CHAIN"/>
    <property type="match status" value="1"/>
</dbReference>
<keyword evidence="3 8" id="KW-0375">Hydrogen ion transport</keyword>
<dbReference type="HAMAP" id="MF_01416">
    <property type="entry name" value="ATP_synth_delta_bact"/>
    <property type="match status" value="1"/>
</dbReference>